<evidence type="ECO:0000313" key="2">
    <source>
        <dbReference type="Proteomes" id="UP000261284"/>
    </source>
</evidence>
<evidence type="ECO:0008006" key="3">
    <source>
        <dbReference type="Google" id="ProtNLM"/>
    </source>
</evidence>
<dbReference type="EMBL" id="QTJU01000002">
    <property type="protein sequence ID" value="RFM28453.1"/>
    <property type="molecule type" value="Genomic_DNA"/>
</dbReference>
<comment type="caution">
    <text evidence="1">The sequence shown here is derived from an EMBL/GenBank/DDBJ whole genome shotgun (WGS) entry which is preliminary data.</text>
</comment>
<proteinExistence type="predicted"/>
<dbReference type="Proteomes" id="UP000261284">
    <property type="component" value="Unassembled WGS sequence"/>
</dbReference>
<sequence>MELYQSIQQYGTIPIPHHVMLWILKDYLQPNDKIKNLVKEGLLMPVRRGLYITGERLQQPKPDPFLIAHHIYGPSYVSLDSALSFYSLIPEKVYTVTSVTTKMSRKFSTRLGVFTYTRLPLPYYSFGIQSNEITRQQRFLIASPQKALFDKIITTAGVELRSKKATLAYLEDDLRIDMQMLKSLDFTLAEQWVSNAPKKATLHMLLQTLKQL</sequence>
<evidence type="ECO:0000313" key="1">
    <source>
        <dbReference type="EMBL" id="RFM28453.1"/>
    </source>
</evidence>
<reference evidence="1 2" key="1">
    <citation type="submission" date="2018-08" db="EMBL/GenBank/DDBJ databases">
        <title>Chitinophagaceae sp. K23C18032701, a novel bacterium isolated from forest soil.</title>
        <authorList>
            <person name="Wang C."/>
        </authorList>
    </citation>
    <scope>NUCLEOTIDE SEQUENCE [LARGE SCALE GENOMIC DNA]</scope>
    <source>
        <strain evidence="1 2">K23C18032701</strain>
    </source>
</reference>
<protein>
    <recommendedName>
        <fullName evidence="3">Transcriptional regulator, AbiEi antitoxin, Type IV TA system</fullName>
    </recommendedName>
</protein>
<dbReference type="AlphaFoldDB" id="A0A3E1NKJ8"/>
<organism evidence="1 2">
    <name type="scientific">Deminuibacter soli</name>
    <dbReference type="NCBI Taxonomy" id="2291815"/>
    <lineage>
        <taxon>Bacteria</taxon>
        <taxon>Pseudomonadati</taxon>
        <taxon>Bacteroidota</taxon>
        <taxon>Chitinophagia</taxon>
        <taxon>Chitinophagales</taxon>
        <taxon>Chitinophagaceae</taxon>
        <taxon>Deminuibacter</taxon>
    </lineage>
</organism>
<accession>A0A3E1NKJ8</accession>
<keyword evidence="2" id="KW-1185">Reference proteome</keyword>
<name>A0A3E1NKJ8_9BACT</name>
<gene>
    <name evidence="1" type="ORF">DXN05_06495</name>
</gene>
<dbReference type="RefSeq" id="WP_116846443.1">
    <property type="nucleotide sequence ID" value="NZ_QTJU01000002.1"/>
</dbReference>
<dbReference type="OrthoDB" id="9798269at2"/>